<dbReference type="NCBIfam" id="TIGR00693">
    <property type="entry name" value="thiE"/>
    <property type="match status" value="1"/>
</dbReference>
<comment type="function">
    <text evidence="9">Condenses 4-methyl-5-(beta-hydroxyethyl)thiazole monophosphate (THZ-P) and 2-methyl-4-amino-5-hydroxymethyl pyrimidine pyrophosphate (HMP-PP) to form thiamine monophosphate (TMP).</text>
</comment>
<evidence type="ECO:0000256" key="5">
    <source>
        <dbReference type="ARBA" id="ARBA00022977"/>
    </source>
</evidence>
<accession>A0ABW0TL25</accession>
<evidence type="ECO:0000256" key="11">
    <source>
        <dbReference type="RuleBase" id="RU004253"/>
    </source>
</evidence>
<feature type="binding site" evidence="9">
    <location>
        <position position="141"/>
    </location>
    <ligand>
        <name>4-amino-2-methyl-5-(diphosphooxymethyl)pyrimidine</name>
        <dbReference type="ChEBI" id="CHEBI:57841"/>
    </ligand>
</feature>
<feature type="domain" description="Thiamine phosphate synthase/TenI" evidence="12">
    <location>
        <begin position="8"/>
        <end position="193"/>
    </location>
</feature>
<comment type="catalytic activity">
    <reaction evidence="8 9 10">
        <text>2-[(2R,5Z)-2-carboxy-4-methylthiazol-5(2H)-ylidene]ethyl phosphate + 4-amino-2-methyl-5-(diphosphooxymethyl)pyrimidine + 2 H(+) = thiamine phosphate + CO2 + diphosphate</text>
        <dbReference type="Rhea" id="RHEA:47844"/>
        <dbReference type="ChEBI" id="CHEBI:15378"/>
        <dbReference type="ChEBI" id="CHEBI:16526"/>
        <dbReference type="ChEBI" id="CHEBI:33019"/>
        <dbReference type="ChEBI" id="CHEBI:37575"/>
        <dbReference type="ChEBI" id="CHEBI:57841"/>
        <dbReference type="ChEBI" id="CHEBI:62899"/>
        <dbReference type="EC" id="2.5.1.3"/>
    </reaction>
</comment>
<evidence type="ECO:0000313" key="13">
    <source>
        <dbReference type="EMBL" id="MFC5590161.1"/>
    </source>
</evidence>
<dbReference type="InterPro" id="IPR036206">
    <property type="entry name" value="ThiamineP_synth_sf"/>
</dbReference>
<dbReference type="Gene3D" id="3.20.20.70">
    <property type="entry name" value="Aldolase class I"/>
    <property type="match status" value="1"/>
</dbReference>
<feature type="binding site" evidence="9">
    <location>
        <begin position="138"/>
        <end position="140"/>
    </location>
    <ligand>
        <name>2-[(2R,5Z)-2-carboxy-4-methylthiazol-5(2H)-ylidene]ethyl phosphate</name>
        <dbReference type="ChEBI" id="CHEBI:62899"/>
    </ligand>
</feature>
<dbReference type="HAMAP" id="MF_00097">
    <property type="entry name" value="TMP_synthase"/>
    <property type="match status" value="1"/>
</dbReference>
<evidence type="ECO:0000256" key="10">
    <source>
        <dbReference type="RuleBase" id="RU003826"/>
    </source>
</evidence>
<dbReference type="Proteomes" id="UP001596109">
    <property type="component" value="Unassembled WGS sequence"/>
</dbReference>
<dbReference type="Pfam" id="PF02581">
    <property type="entry name" value="TMP-TENI"/>
    <property type="match status" value="1"/>
</dbReference>
<feature type="binding site" evidence="9">
    <location>
        <position position="74"/>
    </location>
    <ligand>
        <name>Mg(2+)</name>
        <dbReference type="ChEBI" id="CHEBI:18420"/>
    </ligand>
</feature>
<keyword evidence="3 9" id="KW-0479">Metal-binding</keyword>
<dbReference type="InterPro" id="IPR034291">
    <property type="entry name" value="TMP_synthase"/>
</dbReference>
<feature type="binding site" evidence="9">
    <location>
        <begin position="190"/>
        <end position="191"/>
    </location>
    <ligand>
        <name>2-[(2R,5Z)-2-carboxy-4-methylthiazol-5(2H)-ylidene]ethyl phosphate</name>
        <dbReference type="ChEBI" id="CHEBI:62899"/>
    </ligand>
</feature>
<gene>
    <name evidence="9 13" type="primary">thiE</name>
    <name evidence="13" type="ORF">ACFPRA_14750</name>
</gene>
<keyword evidence="5 9" id="KW-0784">Thiamine biosynthesis</keyword>
<keyword evidence="14" id="KW-1185">Reference proteome</keyword>
<evidence type="ECO:0000256" key="1">
    <source>
        <dbReference type="ARBA" id="ARBA00005165"/>
    </source>
</evidence>
<feature type="binding site" evidence="9">
    <location>
        <position position="93"/>
    </location>
    <ligand>
        <name>Mg(2+)</name>
        <dbReference type="ChEBI" id="CHEBI:18420"/>
    </ligand>
</feature>
<dbReference type="InterPro" id="IPR022998">
    <property type="entry name" value="ThiamineP_synth_TenI"/>
</dbReference>
<dbReference type="SUPFAM" id="SSF51391">
    <property type="entry name" value="Thiamin phosphate synthase"/>
    <property type="match status" value="1"/>
</dbReference>
<evidence type="ECO:0000259" key="12">
    <source>
        <dbReference type="Pfam" id="PF02581"/>
    </source>
</evidence>
<comment type="pathway">
    <text evidence="1 9 11">Cofactor biosynthesis; thiamine diphosphate biosynthesis; thiamine phosphate from 4-amino-2-methyl-5-diphosphomethylpyrimidine and 4-methyl-5-(2-phosphoethyl)-thiazole: step 1/1.</text>
</comment>
<dbReference type="CDD" id="cd00564">
    <property type="entry name" value="TMP_TenI"/>
    <property type="match status" value="1"/>
</dbReference>
<comment type="similarity">
    <text evidence="9 10">Belongs to the thiamine-phosphate synthase family.</text>
</comment>
<sequence length="219" mass="23039">MDKKKLKLYFILGTVNVAGRDPLVVLEEALKGGVTCFQLREKGPGALEGEALRSFAEACKELCHRYNVPFIVNDDVALALEVKADGVHIGQEDGDISAVRRQIGPSMLLGVSTHNVEEALAAAETGADYIGIGPIYSTKTKTDTQPVIGPEMVRRVASLLPGLPIVGIGGLSERKARAVIQAGASGIAVISAIAGQDDPLEAARRLKGAVRLSLTGVEM</sequence>
<dbReference type="EMBL" id="JBHSNO010000007">
    <property type="protein sequence ID" value="MFC5590161.1"/>
    <property type="molecule type" value="Genomic_DNA"/>
</dbReference>
<feature type="binding site" evidence="9">
    <location>
        <position position="73"/>
    </location>
    <ligand>
        <name>4-amino-2-methyl-5-(diphosphooxymethyl)pyrimidine</name>
        <dbReference type="ChEBI" id="CHEBI:57841"/>
    </ligand>
</feature>
<evidence type="ECO:0000256" key="7">
    <source>
        <dbReference type="ARBA" id="ARBA00047851"/>
    </source>
</evidence>
<dbReference type="PANTHER" id="PTHR20857:SF15">
    <property type="entry name" value="THIAMINE-PHOSPHATE SYNTHASE"/>
    <property type="match status" value="1"/>
</dbReference>
<feature type="binding site" evidence="9">
    <location>
        <position position="112"/>
    </location>
    <ligand>
        <name>4-amino-2-methyl-5-(diphosphooxymethyl)pyrimidine</name>
        <dbReference type="ChEBI" id="CHEBI:57841"/>
    </ligand>
</feature>
<evidence type="ECO:0000256" key="6">
    <source>
        <dbReference type="ARBA" id="ARBA00047334"/>
    </source>
</evidence>
<comment type="cofactor">
    <cofactor evidence="9">
        <name>Mg(2+)</name>
        <dbReference type="ChEBI" id="CHEBI:18420"/>
    </cofactor>
    <text evidence="9">Binds 1 Mg(2+) ion per subunit.</text>
</comment>
<evidence type="ECO:0000256" key="3">
    <source>
        <dbReference type="ARBA" id="ARBA00022723"/>
    </source>
</evidence>
<dbReference type="PANTHER" id="PTHR20857">
    <property type="entry name" value="THIAMINE-PHOSPHATE PYROPHOSPHORYLASE"/>
    <property type="match status" value="1"/>
</dbReference>
<keyword evidence="2 9" id="KW-0808">Transferase</keyword>
<evidence type="ECO:0000256" key="4">
    <source>
        <dbReference type="ARBA" id="ARBA00022842"/>
    </source>
</evidence>
<comment type="catalytic activity">
    <reaction evidence="6 9 10">
        <text>4-methyl-5-(2-phosphooxyethyl)-thiazole + 4-amino-2-methyl-5-(diphosphooxymethyl)pyrimidine + H(+) = thiamine phosphate + diphosphate</text>
        <dbReference type="Rhea" id="RHEA:22328"/>
        <dbReference type="ChEBI" id="CHEBI:15378"/>
        <dbReference type="ChEBI" id="CHEBI:33019"/>
        <dbReference type="ChEBI" id="CHEBI:37575"/>
        <dbReference type="ChEBI" id="CHEBI:57841"/>
        <dbReference type="ChEBI" id="CHEBI:58296"/>
        <dbReference type="EC" id="2.5.1.3"/>
    </reaction>
</comment>
<evidence type="ECO:0000256" key="2">
    <source>
        <dbReference type="ARBA" id="ARBA00022679"/>
    </source>
</evidence>
<organism evidence="13 14">
    <name type="scientific">Sporosarcina soli</name>
    <dbReference type="NCBI Taxonomy" id="334736"/>
    <lineage>
        <taxon>Bacteria</taxon>
        <taxon>Bacillati</taxon>
        <taxon>Bacillota</taxon>
        <taxon>Bacilli</taxon>
        <taxon>Bacillales</taxon>
        <taxon>Caryophanaceae</taxon>
        <taxon>Sporosarcina</taxon>
    </lineage>
</organism>
<reference evidence="14" key="1">
    <citation type="journal article" date="2019" name="Int. J. Syst. Evol. Microbiol.">
        <title>The Global Catalogue of Microorganisms (GCM) 10K type strain sequencing project: providing services to taxonomists for standard genome sequencing and annotation.</title>
        <authorList>
            <consortium name="The Broad Institute Genomics Platform"/>
            <consortium name="The Broad Institute Genome Sequencing Center for Infectious Disease"/>
            <person name="Wu L."/>
            <person name="Ma J."/>
        </authorList>
    </citation>
    <scope>NUCLEOTIDE SEQUENCE [LARGE SCALE GENOMIC DNA]</scope>
    <source>
        <strain evidence="14">CGMCC 4.1434</strain>
    </source>
</reference>
<keyword evidence="4 9" id="KW-0460">Magnesium</keyword>
<name>A0ABW0TL25_9BACL</name>
<comment type="caution">
    <text evidence="13">The sequence shown here is derived from an EMBL/GenBank/DDBJ whole genome shotgun (WGS) entry which is preliminary data.</text>
</comment>
<feature type="binding site" evidence="9">
    <location>
        <position position="170"/>
    </location>
    <ligand>
        <name>2-[(2R,5Z)-2-carboxy-4-methylthiazol-5(2H)-ylidene]ethyl phosphate</name>
        <dbReference type="ChEBI" id="CHEBI:62899"/>
    </ligand>
</feature>
<comment type="catalytic activity">
    <reaction evidence="7 9 10">
        <text>2-(2-carboxy-4-methylthiazol-5-yl)ethyl phosphate + 4-amino-2-methyl-5-(diphosphooxymethyl)pyrimidine + 2 H(+) = thiamine phosphate + CO2 + diphosphate</text>
        <dbReference type="Rhea" id="RHEA:47848"/>
        <dbReference type="ChEBI" id="CHEBI:15378"/>
        <dbReference type="ChEBI" id="CHEBI:16526"/>
        <dbReference type="ChEBI" id="CHEBI:33019"/>
        <dbReference type="ChEBI" id="CHEBI:37575"/>
        <dbReference type="ChEBI" id="CHEBI:57841"/>
        <dbReference type="ChEBI" id="CHEBI:62890"/>
        <dbReference type="EC" id="2.5.1.3"/>
    </reaction>
</comment>
<evidence type="ECO:0000313" key="14">
    <source>
        <dbReference type="Proteomes" id="UP001596109"/>
    </source>
</evidence>
<dbReference type="InterPro" id="IPR013785">
    <property type="entry name" value="Aldolase_TIM"/>
</dbReference>
<protein>
    <recommendedName>
        <fullName evidence="9">Thiamine-phosphate synthase</fullName>
        <shortName evidence="9">TP synthase</shortName>
        <shortName evidence="9">TPS</shortName>
        <ecNumber evidence="9">2.5.1.3</ecNumber>
    </recommendedName>
    <alternativeName>
        <fullName evidence="9">Thiamine-phosphate pyrophosphorylase</fullName>
        <shortName evidence="9">TMP pyrophosphorylase</shortName>
        <shortName evidence="9">TMP-PPase</shortName>
    </alternativeName>
</protein>
<proteinExistence type="inferred from homology"/>
<evidence type="ECO:0000256" key="8">
    <source>
        <dbReference type="ARBA" id="ARBA00047883"/>
    </source>
</evidence>
<dbReference type="EC" id="2.5.1.3" evidence="9"/>
<dbReference type="RefSeq" id="WP_381436163.1">
    <property type="nucleotide sequence ID" value="NZ_JBHSNO010000007.1"/>
</dbReference>
<dbReference type="GO" id="GO:0004789">
    <property type="term" value="F:thiamine-phosphate diphosphorylase activity"/>
    <property type="evidence" value="ECO:0007669"/>
    <property type="project" value="UniProtKB-EC"/>
</dbReference>
<feature type="binding site" evidence="9">
    <location>
        <begin position="38"/>
        <end position="42"/>
    </location>
    <ligand>
        <name>4-amino-2-methyl-5-(diphosphooxymethyl)pyrimidine</name>
        <dbReference type="ChEBI" id="CHEBI:57841"/>
    </ligand>
</feature>
<evidence type="ECO:0000256" key="9">
    <source>
        <dbReference type="HAMAP-Rule" id="MF_00097"/>
    </source>
</evidence>